<dbReference type="SUPFAM" id="SSF51556">
    <property type="entry name" value="Metallo-dependent hydrolases"/>
    <property type="match status" value="1"/>
</dbReference>
<keyword evidence="3" id="KW-1185">Reference proteome</keyword>
<dbReference type="InterPro" id="IPR011059">
    <property type="entry name" value="Metal-dep_hydrolase_composite"/>
</dbReference>
<reference evidence="2 3" key="1">
    <citation type="journal article" date="2014" name="PLoS Genet.">
        <title>Analysis of the Phlebiopsis gigantea genome, transcriptome and secretome provides insight into its pioneer colonization strategies of wood.</title>
        <authorList>
            <person name="Hori C."/>
            <person name="Ishida T."/>
            <person name="Igarashi K."/>
            <person name="Samejima M."/>
            <person name="Suzuki H."/>
            <person name="Master E."/>
            <person name="Ferreira P."/>
            <person name="Ruiz-Duenas F.J."/>
            <person name="Held B."/>
            <person name="Canessa P."/>
            <person name="Larrondo L.F."/>
            <person name="Schmoll M."/>
            <person name="Druzhinina I.S."/>
            <person name="Kubicek C.P."/>
            <person name="Gaskell J.A."/>
            <person name="Kersten P."/>
            <person name="St John F."/>
            <person name="Glasner J."/>
            <person name="Sabat G."/>
            <person name="Splinter BonDurant S."/>
            <person name="Syed K."/>
            <person name="Yadav J."/>
            <person name="Mgbeahuruike A.C."/>
            <person name="Kovalchuk A."/>
            <person name="Asiegbu F.O."/>
            <person name="Lackner G."/>
            <person name="Hoffmeister D."/>
            <person name="Rencoret J."/>
            <person name="Gutierrez A."/>
            <person name="Sun H."/>
            <person name="Lindquist E."/>
            <person name="Barry K."/>
            <person name="Riley R."/>
            <person name="Grigoriev I.V."/>
            <person name="Henrissat B."/>
            <person name="Kues U."/>
            <person name="Berka R.M."/>
            <person name="Martinez A.T."/>
            <person name="Covert S.F."/>
            <person name="Blanchette R.A."/>
            <person name="Cullen D."/>
        </authorList>
    </citation>
    <scope>NUCLEOTIDE SEQUENCE [LARGE SCALE GENOMIC DNA]</scope>
    <source>
        <strain evidence="2 3">11061_1 CR5-6</strain>
    </source>
</reference>
<evidence type="ECO:0000259" key="1">
    <source>
        <dbReference type="Pfam" id="PF01979"/>
    </source>
</evidence>
<name>A0A0C3NGW2_PHLG1</name>
<dbReference type="OrthoDB" id="5595695at2759"/>
<accession>A0A0C3NGW2</accession>
<dbReference type="Gene3D" id="3.20.20.140">
    <property type="entry name" value="Metal-dependent hydrolases"/>
    <property type="match status" value="1"/>
</dbReference>
<protein>
    <recommendedName>
        <fullName evidence="1">Amidohydrolase-related domain-containing protein</fullName>
    </recommendedName>
</protein>
<dbReference type="HOGENOM" id="CLU_023620_1_1_1"/>
<dbReference type="Gene3D" id="2.30.40.10">
    <property type="entry name" value="Urease, subunit C, domain 1"/>
    <property type="match status" value="1"/>
</dbReference>
<organism evidence="2 3">
    <name type="scientific">Phlebiopsis gigantea (strain 11061_1 CR5-6)</name>
    <name type="common">White-rot fungus</name>
    <name type="synonym">Peniophora gigantea</name>
    <dbReference type="NCBI Taxonomy" id="745531"/>
    <lineage>
        <taxon>Eukaryota</taxon>
        <taxon>Fungi</taxon>
        <taxon>Dikarya</taxon>
        <taxon>Basidiomycota</taxon>
        <taxon>Agaricomycotina</taxon>
        <taxon>Agaricomycetes</taxon>
        <taxon>Polyporales</taxon>
        <taxon>Phanerochaetaceae</taxon>
        <taxon>Phlebiopsis</taxon>
    </lineage>
</organism>
<dbReference type="SUPFAM" id="SSF51338">
    <property type="entry name" value="Composite domain of metallo-dependent hydrolases"/>
    <property type="match status" value="1"/>
</dbReference>
<dbReference type="GO" id="GO:0016810">
    <property type="term" value="F:hydrolase activity, acting on carbon-nitrogen (but not peptide) bonds"/>
    <property type="evidence" value="ECO:0007669"/>
    <property type="project" value="InterPro"/>
</dbReference>
<dbReference type="InterPro" id="IPR051781">
    <property type="entry name" value="Metallo-dep_Hydrolase"/>
</dbReference>
<dbReference type="STRING" id="745531.A0A0C3NGW2"/>
<dbReference type="InterPro" id="IPR032466">
    <property type="entry name" value="Metal_Hydrolase"/>
</dbReference>
<dbReference type="PANTHER" id="PTHR43135">
    <property type="entry name" value="ALPHA-D-RIBOSE 1-METHYLPHOSPHONATE 5-TRIPHOSPHATE DIPHOSPHATASE"/>
    <property type="match status" value="1"/>
</dbReference>
<dbReference type="AlphaFoldDB" id="A0A0C3NGW2"/>
<dbReference type="InterPro" id="IPR006680">
    <property type="entry name" value="Amidohydro-rel"/>
</dbReference>
<evidence type="ECO:0000313" key="3">
    <source>
        <dbReference type="Proteomes" id="UP000053257"/>
    </source>
</evidence>
<proteinExistence type="predicted"/>
<dbReference type="PANTHER" id="PTHR43135:SF3">
    <property type="entry name" value="ALPHA-D-RIBOSE 1-METHYLPHOSPHONATE 5-TRIPHOSPHATE DIPHOSPHATASE"/>
    <property type="match status" value="1"/>
</dbReference>
<feature type="domain" description="Amidohydrolase-related" evidence="1">
    <location>
        <begin position="70"/>
        <end position="434"/>
    </location>
</feature>
<dbReference type="Pfam" id="PF01979">
    <property type="entry name" value="Amidohydro_1"/>
    <property type="match status" value="1"/>
</dbReference>
<evidence type="ECO:0000313" key="2">
    <source>
        <dbReference type="EMBL" id="KIP04019.1"/>
    </source>
</evidence>
<sequence>MHRSAGDIKILAGELFDSYAGELVKNKLIFVSPDSGLIVGVDTFEDSDEGLRRAGIDLRDEATIDLRGLTVLPGFVDTHVHLFLHPYTETSWTDQVTRESLAERTIRATIHARRTLMAGYTTVRDLGTEGALDADLALRKCLSGPDAIAVGPRYFTASRAIVGTGFYGGPKNILYPEHDGVEGIMGAEVADGEVECVKAVRRQIGAGADWIKVYKSYYRVRANMADVSPRSAGASLTTFTDPEVRAMVTEAHRLGVKIVAHASEAATIRRLLADPHLHVDSIEHGYGMLPLFNDETSFNARHVFWVPTLATSWTTGRTNGGWDRAAQSFKAFLRTRPPGVRVACGGDTGVFAHGDNALEMKVMVRLGASWKEVLQWCTLGGWECVRSMHNEMPFGAIRKGFAADIIATRCSPADHFENSVDSKNISFVMKGGKVYKRDGKETA</sequence>
<dbReference type="Proteomes" id="UP000053257">
    <property type="component" value="Unassembled WGS sequence"/>
</dbReference>
<dbReference type="EMBL" id="KN840590">
    <property type="protein sequence ID" value="KIP04019.1"/>
    <property type="molecule type" value="Genomic_DNA"/>
</dbReference>
<gene>
    <name evidence="2" type="ORF">PHLGIDRAFT_110162</name>
</gene>